<keyword evidence="2" id="KW-1185">Reference proteome</keyword>
<name>A0A2S9KBA8_9BURK</name>
<organism evidence="1 2">
    <name type="scientific">Malikia spinosa</name>
    <dbReference type="NCBI Taxonomy" id="86180"/>
    <lineage>
        <taxon>Bacteria</taxon>
        <taxon>Pseudomonadati</taxon>
        <taxon>Pseudomonadota</taxon>
        <taxon>Betaproteobacteria</taxon>
        <taxon>Burkholderiales</taxon>
        <taxon>Comamonadaceae</taxon>
        <taxon>Malikia</taxon>
    </lineage>
</organism>
<dbReference type="Proteomes" id="UP000238326">
    <property type="component" value="Unassembled WGS sequence"/>
</dbReference>
<evidence type="ECO:0000313" key="2">
    <source>
        <dbReference type="Proteomes" id="UP000238326"/>
    </source>
</evidence>
<protein>
    <submittedName>
        <fullName evidence="1">Uncharacterized protein</fullName>
    </submittedName>
</protein>
<gene>
    <name evidence="1" type="ORF">C6P61_14710</name>
</gene>
<reference evidence="1 2" key="1">
    <citation type="submission" date="2018-03" db="EMBL/GenBank/DDBJ databases">
        <title>Comparative genomics illustrates the genes involved in a hyperalkaliphilic mechanisms of Serpentinomonas isolated from highly-alkaline calcium-rich serpentinized springs.</title>
        <authorList>
            <person name="Suzuki S."/>
            <person name="Ishii S."/>
            <person name="Walworth N."/>
            <person name="Bird L."/>
            <person name="Kuenen J.G."/>
            <person name="Nealson K.H."/>
        </authorList>
    </citation>
    <scope>NUCLEOTIDE SEQUENCE [LARGE SCALE GENOMIC DNA]</scope>
    <source>
        <strain evidence="1 2">83</strain>
    </source>
</reference>
<accession>A0A2S9KBA8</accession>
<sequence length="296" mass="31793">MACNSGSVQSVADKTVAAKNQIDKLQTMILAQEADNKARFYAEIEGHLKDAGVTDARELSYNSDIKTEYSSEFSLDKIAAVVTKSLAAIAAAQDPLAKKPAMSPEAIKTYTDVVNTVAEAAKSSSTASASLSFSMNRLSPGLFAFLYASSINIKDVDTFGSEAVTTTAVYYRFMQSIDDVKSEASFGAAVIDAKNFIDMKTIQAALTDDLANGKIDIDEWMKKDALYTDAVNRIKARLDANRLKSGVQLLSIHPPAPGASANQQLVLASIQRLSTLGAAYQPVVETSRARLANCYY</sequence>
<dbReference type="OrthoDB" id="9204548at2"/>
<comment type="caution">
    <text evidence="1">The sequence shown here is derived from an EMBL/GenBank/DDBJ whole genome shotgun (WGS) entry which is preliminary data.</text>
</comment>
<dbReference type="RefSeq" id="WP_105730685.1">
    <property type="nucleotide sequence ID" value="NZ_PVLR01000046.1"/>
</dbReference>
<evidence type="ECO:0000313" key="1">
    <source>
        <dbReference type="EMBL" id="PRD67749.1"/>
    </source>
</evidence>
<dbReference type="EMBL" id="PVLR01000046">
    <property type="protein sequence ID" value="PRD67749.1"/>
    <property type="molecule type" value="Genomic_DNA"/>
</dbReference>
<proteinExistence type="predicted"/>
<dbReference type="AlphaFoldDB" id="A0A2S9KBA8"/>